<reference evidence="3 4" key="1">
    <citation type="journal article" date="2021" name="Sci. Rep.">
        <title>The distribution of antibiotic resistance genes in chicken gut microbiota commensals.</title>
        <authorList>
            <person name="Juricova H."/>
            <person name="Matiasovicova J."/>
            <person name="Kubasova T."/>
            <person name="Cejkova D."/>
            <person name="Rychlik I."/>
        </authorList>
    </citation>
    <scope>NUCLEOTIDE SEQUENCE [LARGE SCALE GENOMIC DNA]</scope>
    <source>
        <strain evidence="3 4">An537</strain>
    </source>
</reference>
<dbReference type="PANTHER" id="PTHR33171:SF17">
    <property type="entry name" value="LARA-LIKE N-TERMINAL DOMAIN-CONTAINING PROTEIN"/>
    <property type="match status" value="1"/>
</dbReference>
<gene>
    <name evidence="3" type="primary">larA</name>
    <name evidence="3" type="ORF">H6A01_06325</name>
</gene>
<name>A0ABS2GFI5_9FIRM</name>
<dbReference type="InterPro" id="IPR047926">
    <property type="entry name" value="Ni_dep_LarA"/>
</dbReference>
<protein>
    <submittedName>
        <fullName evidence="3">Nickel-dependent lactate racemase</fullName>
    </submittedName>
</protein>
<dbReference type="Gene3D" id="3.40.50.11440">
    <property type="match status" value="1"/>
</dbReference>
<dbReference type="InterPro" id="IPR048520">
    <property type="entry name" value="LarA_C"/>
</dbReference>
<evidence type="ECO:0000259" key="1">
    <source>
        <dbReference type="Pfam" id="PF09861"/>
    </source>
</evidence>
<sequence length="419" mass="46135">MKQYTWHYGEGELTFSIDERRIAAELHMATTPVLDNPVQAVKNGLDHPIGSKPLRELVHPGETVAILANDPTRVANSHVFMPVLLDYLNEAGIPDSHMTIVFALGTHRRMTEEEMIDSVGAEVAGRVKMINSYAKDSDDFVELGTTSFGTPVRFHKACVEADHIICTGSVVHHFFAGYGGGRKALLPGCAEYETIRKNHSLMLNPAAEIGRLEGNPIYEDQVEGTEMCRPTFLLNVVLNEAAEFTGVFCGDYIEAHKEACRFVDSQNGVRITERTPIVIATCGGYPKDINIYQMQKTMDNAVKAVAPGGTVILMAECREGSGSAILDETVRTFDSIDAIEESVRADFQIGRHKAYAVTRLMKKADFYLISSLDDAYARQAFFTPVHSVEEALALADKKHGGDAKITLMPYASYTVPLLR</sequence>
<evidence type="ECO:0000313" key="3">
    <source>
        <dbReference type="EMBL" id="MBM6912939.1"/>
    </source>
</evidence>
<proteinExistence type="predicted"/>
<dbReference type="Pfam" id="PF21113">
    <property type="entry name" value="LarA_C"/>
    <property type="match status" value="1"/>
</dbReference>
<evidence type="ECO:0000259" key="2">
    <source>
        <dbReference type="Pfam" id="PF21113"/>
    </source>
</evidence>
<dbReference type="EMBL" id="JACJLA010000010">
    <property type="protein sequence ID" value="MBM6912939.1"/>
    <property type="molecule type" value="Genomic_DNA"/>
</dbReference>
<dbReference type="InterPro" id="IPR018657">
    <property type="entry name" value="LarA-like_N"/>
</dbReference>
<comment type="caution">
    <text evidence="3">The sequence shown here is derived from an EMBL/GenBank/DDBJ whole genome shotgun (WGS) entry which is preliminary data.</text>
</comment>
<accession>A0ABS2GFI5</accession>
<dbReference type="NCBIfam" id="NF033504">
    <property type="entry name" value="Ni_dep_LarA"/>
    <property type="match status" value="1"/>
</dbReference>
<dbReference type="Proteomes" id="UP000707138">
    <property type="component" value="Unassembled WGS sequence"/>
</dbReference>
<evidence type="ECO:0000313" key="4">
    <source>
        <dbReference type="Proteomes" id="UP000707138"/>
    </source>
</evidence>
<keyword evidence="4" id="KW-1185">Reference proteome</keyword>
<dbReference type="PANTHER" id="PTHR33171">
    <property type="entry name" value="LAR_N DOMAIN-CONTAINING PROTEIN"/>
    <property type="match status" value="1"/>
</dbReference>
<feature type="domain" description="Lactate racemase C-terminal" evidence="2">
    <location>
        <begin position="274"/>
        <end position="409"/>
    </location>
</feature>
<dbReference type="RefSeq" id="WP_205087946.1">
    <property type="nucleotide sequence ID" value="NZ_JACJLA010000010.1"/>
</dbReference>
<organism evidence="3 4">
    <name type="scientific">Veillonella magna</name>
    <dbReference type="NCBI Taxonomy" id="464322"/>
    <lineage>
        <taxon>Bacteria</taxon>
        <taxon>Bacillati</taxon>
        <taxon>Bacillota</taxon>
        <taxon>Negativicutes</taxon>
        <taxon>Veillonellales</taxon>
        <taxon>Veillonellaceae</taxon>
        <taxon>Veillonella</taxon>
    </lineage>
</organism>
<dbReference type="Pfam" id="PF09861">
    <property type="entry name" value="Lar_N"/>
    <property type="match status" value="1"/>
</dbReference>
<dbReference type="InterPro" id="IPR048068">
    <property type="entry name" value="LarA-like"/>
</dbReference>
<feature type="domain" description="LarA-like N-terminal" evidence="1">
    <location>
        <begin position="8"/>
        <end position="209"/>
    </location>
</feature>
<dbReference type="InterPro" id="IPR043166">
    <property type="entry name" value="LarA-like_C"/>
</dbReference>
<dbReference type="Gene3D" id="3.90.226.30">
    <property type="match status" value="1"/>
</dbReference>